<dbReference type="Pfam" id="PF00993">
    <property type="entry name" value="MHC_II_alpha"/>
    <property type="match status" value="1"/>
</dbReference>
<dbReference type="OMA" id="LRHWEAQ"/>
<keyword evidence="8" id="KW-1015">Disulfide bond</keyword>
<dbReference type="Ensembl" id="ENSACLT00000025396.2">
    <property type="protein sequence ID" value="ENSACLP00000024801.2"/>
    <property type="gene ID" value="ENSACLG00000016884.2"/>
</dbReference>
<protein>
    <recommendedName>
        <fullName evidence="14">Ig-like domain-containing protein</fullName>
    </recommendedName>
</protein>
<organism evidence="15 16">
    <name type="scientific">Astatotilapia calliptera</name>
    <name type="common">Eastern happy</name>
    <name type="synonym">Chromis callipterus</name>
    <dbReference type="NCBI Taxonomy" id="8154"/>
    <lineage>
        <taxon>Eukaryota</taxon>
        <taxon>Metazoa</taxon>
        <taxon>Chordata</taxon>
        <taxon>Craniata</taxon>
        <taxon>Vertebrata</taxon>
        <taxon>Euteleostomi</taxon>
        <taxon>Actinopterygii</taxon>
        <taxon>Neopterygii</taxon>
        <taxon>Teleostei</taxon>
        <taxon>Neoteleostei</taxon>
        <taxon>Acanthomorphata</taxon>
        <taxon>Ovalentaria</taxon>
        <taxon>Cichlomorphae</taxon>
        <taxon>Cichliformes</taxon>
        <taxon>Cichlidae</taxon>
        <taxon>African cichlids</taxon>
        <taxon>Pseudocrenilabrinae</taxon>
        <taxon>Haplochromini</taxon>
        <taxon>Astatotilapia</taxon>
    </lineage>
</organism>
<dbReference type="InterPro" id="IPR003597">
    <property type="entry name" value="Ig_C1-set"/>
</dbReference>
<keyword evidence="7 12" id="KW-0472">Membrane</keyword>
<keyword evidence="3 12" id="KW-0812">Transmembrane</keyword>
<sequence>MSHHTTDMKHAPLLILILNNFCVFSQIPHEMTYVVGCFVQGLTEVQFEFDGEEFLYADFPKKEIVYTVPNFIFPDPSHVLVGLSILEDALDNRKWCLLITKIAEMEEKYVPEEKDPPEIVLFSSDKVELGVENSLICFVNHFYPPSINVTWTKNGHPVSTGVSLSRYFPNKDQTFHQFSTLTFTPSEGDFYSCTVEHSALETPKTRIWEAEVMNSDQSLGPAIFCGVGLSLGLLGVTVGVFFFVKGHQRQ</sequence>
<evidence type="ECO:0000256" key="3">
    <source>
        <dbReference type="ARBA" id="ARBA00022692"/>
    </source>
</evidence>
<dbReference type="PROSITE" id="PS00290">
    <property type="entry name" value="IG_MHC"/>
    <property type="match status" value="1"/>
</dbReference>
<evidence type="ECO:0000256" key="1">
    <source>
        <dbReference type="ARBA" id="ARBA00004479"/>
    </source>
</evidence>
<dbReference type="GO" id="GO:0002504">
    <property type="term" value="P:antigen processing and presentation of peptide or polysaccharide antigen via MHC class II"/>
    <property type="evidence" value="ECO:0007669"/>
    <property type="project" value="UniProtKB-KW"/>
</dbReference>
<evidence type="ECO:0000256" key="11">
    <source>
        <dbReference type="ARBA" id="ARBA00023319"/>
    </source>
</evidence>
<evidence type="ECO:0000256" key="10">
    <source>
        <dbReference type="ARBA" id="ARBA00023182"/>
    </source>
</evidence>
<dbReference type="GO" id="GO:0042613">
    <property type="term" value="C:MHC class II protein complex"/>
    <property type="evidence" value="ECO:0007669"/>
    <property type="project" value="UniProtKB-KW"/>
</dbReference>
<evidence type="ECO:0000256" key="9">
    <source>
        <dbReference type="ARBA" id="ARBA00023180"/>
    </source>
</evidence>
<comment type="similarity">
    <text evidence="2">Belongs to the MHC class II family.</text>
</comment>
<reference evidence="15" key="2">
    <citation type="submission" date="2025-08" db="UniProtKB">
        <authorList>
            <consortium name="Ensembl"/>
        </authorList>
    </citation>
    <scope>IDENTIFICATION</scope>
</reference>
<accession>A0A3P8Q5V5</accession>
<keyword evidence="16" id="KW-1185">Reference proteome</keyword>
<dbReference type="AlphaFoldDB" id="A0A3P8Q5V5"/>
<comment type="subcellular location">
    <subcellularLocation>
        <location evidence="1">Membrane</location>
        <topology evidence="1">Single-pass type I membrane protein</topology>
    </subcellularLocation>
</comment>
<dbReference type="InterPro" id="IPR050160">
    <property type="entry name" value="MHC/Immunoglobulin"/>
</dbReference>
<feature type="transmembrane region" description="Helical" evidence="12">
    <location>
        <begin position="219"/>
        <end position="244"/>
    </location>
</feature>
<dbReference type="GeneTree" id="ENSGT00940000161847"/>
<evidence type="ECO:0000256" key="4">
    <source>
        <dbReference type="ARBA" id="ARBA00022859"/>
    </source>
</evidence>
<dbReference type="InterPro" id="IPR036179">
    <property type="entry name" value="Ig-like_dom_sf"/>
</dbReference>
<dbReference type="InterPro" id="IPR011162">
    <property type="entry name" value="MHC_I/II-like_Ag-recog"/>
</dbReference>
<keyword evidence="10" id="KW-0491">MHC II</keyword>
<dbReference type="Gene3D" id="3.10.320.10">
    <property type="entry name" value="Class II Histocompatibility Antigen, M Beta Chain, Chain B, domain 1"/>
    <property type="match status" value="1"/>
</dbReference>
<evidence type="ECO:0000256" key="7">
    <source>
        <dbReference type="ARBA" id="ARBA00023136"/>
    </source>
</evidence>
<evidence type="ECO:0000313" key="15">
    <source>
        <dbReference type="Ensembl" id="ENSACLP00000024801.2"/>
    </source>
</evidence>
<feature type="signal peptide" evidence="13">
    <location>
        <begin position="1"/>
        <end position="25"/>
    </location>
</feature>
<feature type="domain" description="Ig-like" evidence="14">
    <location>
        <begin position="117"/>
        <end position="198"/>
    </location>
</feature>
<evidence type="ECO:0000256" key="6">
    <source>
        <dbReference type="ARBA" id="ARBA00023130"/>
    </source>
</evidence>
<dbReference type="Gene3D" id="2.60.40.10">
    <property type="entry name" value="Immunoglobulins"/>
    <property type="match status" value="1"/>
</dbReference>
<dbReference type="InterPro" id="IPR013783">
    <property type="entry name" value="Ig-like_fold"/>
</dbReference>
<name>A0A3P8Q5V5_ASTCA</name>
<evidence type="ECO:0000259" key="14">
    <source>
        <dbReference type="PROSITE" id="PS50835"/>
    </source>
</evidence>
<dbReference type="STRING" id="8154.ENSACLP00000024801"/>
<dbReference type="GO" id="GO:0002250">
    <property type="term" value="P:adaptive immune response"/>
    <property type="evidence" value="ECO:0007669"/>
    <property type="project" value="UniProtKB-KW"/>
</dbReference>
<feature type="chain" id="PRO_5044224153" description="Ig-like domain-containing protein" evidence="13">
    <location>
        <begin position="26"/>
        <end position="250"/>
    </location>
</feature>
<keyword evidence="6" id="KW-1064">Adaptive immunity</keyword>
<dbReference type="PROSITE" id="PS50835">
    <property type="entry name" value="IG_LIKE"/>
    <property type="match status" value="1"/>
</dbReference>
<dbReference type="RefSeq" id="XP_026039431.1">
    <property type="nucleotide sequence ID" value="XM_026183646.1"/>
</dbReference>
<dbReference type="Pfam" id="PF07654">
    <property type="entry name" value="C1-set"/>
    <property type="match status" value="1"/>
</dbReference>
<dbReference type="GeneID" id="113031516"/>
<dbReference type="InterPro" id="IPR001003">
    <property type="entry name" value="MHC_II_a_N"/>
</dbReference>
<evidence type="ECO:0000256" key="2">
    <source>
        <dbReference type="ARBA" id="ARBA00007394"/>
    </source>
</evidence>
<keyword evidence="13" id="KW-0732">Signal</keyword>
<dbReference type="Bgee" id="ENSACLG00000016884">
    <property type="expression patterns" value="Expressed in anal fin and 1 other cell type or tissue"/>
</dbReference>
<keyword evidence="4" id="KW-0391">Immunity</keyword>
<reference evidence="15" key="3">
    <citation type="submission" date="2025-09" db="UniProtKB">
        <authorList>
            <consortium name="Ensembl"/>
        </authorList>
    </citation>
    <scope>IDENTIFICATION</scope>
</reference>
<dbReference type="InterPro" id="IPR014745">
    <property type="entry name" value="MHC_II_a/b_N"/>
</dbReference>
<dbReference type="Proteomes" id="UP000265100">
    <property type="component" value="Chromosome 11"/>
</dbReference>
<dbReference type="InterPro" id="IPR007110">
    <property type="entry name" value="Ig-like_dom"/>
</dbReference>
<evidence type="ECO:0000256" key="5">
    <source>
        <dbReference type="ARBA" id="ARBA00022989"/>
    </source>
</evidence>
<keyword evidence="11" id="KW-0393">Immunoglobulin domain</keyword>
<dbReference type="SUPFAM" id="SSF54452">
    <property type="entry name" value="MHC antigen-recognition domain"/>
    <property type="match status" value="1"/>
</dbReference>
<dbReference type="SMART" id="SM00407">
    <property type="entry name" value="IGc1"/>
    <property type="match status" value="1"/>
</dbReference>
<evidence type="ECO:0000256" key="8">
    <source>
        <dbReference type="ARBA" id="ARBA00023157"/>
    </source>
</evidence>
<evidence type="ECO:0000313" key="16">
    <source>
        <dbReference type="Proteomes" id="UP000265100"/>
    </source>
</evidence>
<dbReference type="PANTHER" id="PTHR19944:SF105">
    <property type="entry name" value="RLA CLASS II HISTOCOMPATIBILITY ANTIGEN, DP ALPHA-1 CHAIN"/>
    <property type="match status" value="1"/>
</dbReference>
<dbReference type="InterPro" id="IPR003006">
    <property type="entry name" value="Ig/MHC_CS"/>
</dbReference>
<keyword evidence="5 12" id="KW-1133">Transmembrane helix</keyword>
<keyword evidence="9" id="KW-0325">Glycoprotein</keyword>
<evidence type="ECO:0000256" key="12">
    <source>
        <dbReference type="SAM" id="Phobius"/>
    </source>
</evidence>
<evidence type="ECO:0000256" key="13">
    <source>
        <dbReference type="SAM" id="SignalP"/>
    </source>
</evidence>
<proteinExistence type="inferred from homology"/>
<dbReference type="PANTHER" id="PTHR19944">
    <property type="entry name" value="MHC CLASS II-RELATED"/>
    <property type="match status" value="1"/>
</dbReference>
<dbReference type="SUPFAM" id="SSF48726">
    <property type="entry name" value="Immunoglobulin"/>
    <property type="match status" value="1"/>
</dbReference>
<dbReference type="CDD" id="cd05767">
    <property type="entry name" value="IgC1_MHC_II_alpha"/>
    <property type="match status" value="1"/>
</dbReference>
<reference evidence="15" key="1">
    <citation type="submission" date="2018-05" db="EMBL/GenBank/DDBJ databases">
        <authorList>
            <person name="Datahose"/>
        </authorList>
    </citation>
    <scope>NUCLEOTIDE SEQUENCE</scope>
</reference>